<evidence type="ECO:0000313" key="1">
    <source>
        <dbReference type="EMBL" id="XAF70063.1"/>
    </source>
</evidence>
<dbReference type="EMBL" id="CP128355">
    <property type="protein sequence ID" value="XAF70063.1"/>
    <property type="molecule type" value="Genomic_DNA"/>
</dbReference>
<keyword evidence="2" id="KW-1185">Reference proteome</keyword>
<dbReference type="Proteomes" id="UP001436297">
    <property type="component" value="Chromosome"/>
</dbReference>
<reference evidence="1 2" key="1">
    <citation type="journal article" date="2024" name="Pathogens">
        <title>Staphylococcus hsinchuensis sp. nov., Isolated from Soymilk.</title>
        <authorList>
            <person name="Wang Y.T."/>
            <person name="Lin Y.C."/>
            <person name="Hsieh Y.H."/>
            <person name="Lin Y.T."/>
            <person name="Hamada M."/>
            <person name="Chen C.C."/>
            <person name="Liou J.S."/>
            <person name="Lee A.Y."/>
            <person name="Zhang W.L."/>
            <person name="Chen Y.T."/>
            <person name="Huang C.H."/>
        </authorList>
    </citation>
    <scope>NUCLEOTIDE SEQUENCE [LARGE SCALE GENOMIC DNA]</scope>
    <source>
        <strain evidence="1 2">H164</strain>
    </source>
</reference>
<evidence type="ECO:0000313" key="2">
    <source>
        <dbReference type="Proteomes" id="UP001436297"/>
    </source>
</evidence>
<accession>A0ABZ3ECD4</accession>
<name>A0ABZ3ECD4_9STAP</name>
<sequence>MDKDNKRPLILHEKWIIDGEIISKLEPGKYDKELTKEEIQAFADELEQLKRDREKKGYK</sequence>
<protein>
    <submittedName>
        <fullName evidence="1">Uncharacterized protein</fullName>
    </submittedName>
</protein>
<dbReference type="RefSeq" id="WP_342610318.1">
    <property type="nucleotide sequence ID" value="NZ_CP128355.1"/>
</dbReference>
<gene>
    <name evidence="1" type="ORF">QQM35_08275</name>
</gene>
<proteinExistence type="predicted"/>
<organism evidence="1 2">
    <name type="scientific">Staphylococcus hsinchuensis</name>
    <dbReference type="NCBI Taxonomy" id="3051183"/>
    <lineage>
        <taxon>Bacteria</taxon>
        <taxon>Bacillati</taxon>
        <taxon>Bacillota</taxon>
        <taxon>Bacilli</taxon>
        <taxon>Bacillales</taxon>
        <taxon>Staphylococcaceae</taxon>
        <taxon>Staphylococcus</taxon>
    </lineage>
</organism>